<dbReference type="Pfam" id="PF22725">
    <property type="entry name" value="GFO_IDH_MocA_C3"/>
    <property type="match status" value="1"/>
</dbReference>
<organism evidence="3 4">
    <name type="scientific">Qipengyuania oceanensis</name>
    <dbReference type="NCBI Taxonomy" id="1463597"/>
    <lineage>
        <taxon>Bacteria</taxon>
        <taxon>Pseudomonadati</taxon>
        <taxon>Pseudomonadota</taxon>
        <taxon>Alphaproteobacteria</taxon>
        <taxon>Sphingomonadales</taxon>
        <taxon>Erythrobacteraceae</taxon>
        <taxon>Qipengyuania</taxon>
    </lineage>
</organism>
<protein>
    <recommendedName>
        <fullName evidence="5">Gfo/Idh/MocA family oxidoreductase</fullName>
    </recommendedName>
</protein>
<comment type="caution">
    <text evidence="3">The sequence shown here is derived from an EMBL/GenBank/DDBJ whole genome shotgun (WGS) entry which is preliminary data.</text>
</comment>
<dbReference type="RefSeq" id="WP_160674212.1">
    <property type="nucleotide sequence ID" value="NZ_WTYN01000001.1"/>
</dbReference>
<dbReference type="PANTHER" id="PTHR43377:SF1">
    <property type="entry name" value="BILIVERDIN REDUCTASE A"/>
    <property type="match status" value="1"/>
</dbReference>
<feature type="domain" description="Gfo/Idh/MocA-like oxidoreductase N-terminal" evidence="1">
    <location>
        <begin position="10"/>
        <end position="111"/>
    </location>
</feature>
<dbReference type="Pfam" id="PF01408">
    <property type="entry name" value="GFO_IDH_MocA"/>
    <property type="match status" value="1"/>
</dbReference>
<dbReference type="PANTHER" id="PTHR43377">
    <property type="entry name" value="BILIVERDIN REDUCTASE A"/>
    <property type="match status" value="1"/>
</dbReference>
<proteinExistence type="predicted"/>
<evidence type="ECO:0000313" key="3">
    <source>
        <dbReference type="EMBL" id="MXO63115.1"/>
    </source>
</evidence>
<dbReference type="OrthoDB" id="9815825at2"/>
<dbReference type="InterPro" id="IPR051450">
    <property type="entry name" value="Gfo/Idh/MocA_Oxidoreductases"/>
</dbReference>
<accession>A0A844YHV9</accession>
<dbReference type="Gene3D" id="3.30.360.10">
    <property type="entry name" value="Dihydrodipicolinate Reductase, domain 2"/>
    <property type="match status" value="1"/>
</dbReference>
<name>A0A844YHV9_9SPHN</name>
<dbReference type="InterPro" id="IPR036291">
    <property type="entry name" value="NAD(P)-bd_dom_sf"/>
</dbReference>
<evidence type="ECO:0000313" key="4">
    <source>
        <dbReference type="Proteomes" id="UP000445582"/>
    </source>
</evidence>
<sequence>MVLTPTRATRALFLGTGSIGRRHIRSLEHLRPDASLAFVREGAREDELSCATDALVLDSLASGLAWKPDIAIVATPSNLHYEALVELLSAGIPTFVEKPVVTSMDQLEALEALPTGSLPPTQVGLVLRFLGAVQTLSEWIASGRLGRIVRARIECGQYLPQWRPGTDYRASYSASSRRGGGVIFDLIHEVDLAIHLLGADTLAHAFAAKQSDLAITSEDVAHLQLSGPAGFPIAVGLDYLSRTRVRNVEIIGENANARLDLAGSLLELREGDAVVERTGEGFDYDAAFIMEIEELLNASETGGSTSTPLQEGLRSTRLGIEARILAGLPGAGVQR</sequence>
<gene>
    <name evidence="3" type="ORF">GRI48_08835</name>
</gene>
<reference evidence="3 4" key="1">
    <citation type="submission" date="2019-12" db="EMBL/GenBank/DDBJ databases">
        <title>Genomic-based taxomic classification of the family Erythrobacteraceae.</title>
        <authorList>
            <person name="Xu L."/>
        </authorList>
    </citation>
    <scope>NUCLEOTIDE SEQUENCE [LARGE SCALE GENOMIC DNA]</scope>
    <source>
        <strain evidence="3 4">MCCC 1A09965</strain>
    </source>
</reference>
<dbReference type="EMBL" id="WTYN01000001">
    <property type="protein sequence ID" value="MXO63115.1"/>
    <property type="molecule type" value="Genomic_DNA"/>
</dbReference>
<keyword evidence="4" id="KW-1185">Reference proteome</keyword>
<evidence type="ECO:0000259" key="1">
    <source>
        <dbReference type="Pfam" id="PF01408"/>
    </source>
</evidence>
<evidence type="ECO:0000259" key="2">
    <source>
        <dbReference type="Pfam" id="PF22725"/>
    </source>
</evidence>
<dbReference type="InterPro" id="IPR055170">
    <property type="entry name" value="GFO_IDH_MocA-like_dom"/>
</dbReference>
<feature type="domain" description="GFO/IDH/MocA-like oxidoreductase" evidence="2">
    <location>
        <begin position="133"/>
        <end position="256"/>
    </location>
</feature>
<dbReference type="Proteomes" id="UP000445582">
    <property type="component" value="Unassembled WGS sequence"/>
</dbReference>
<dbReference type="InterPro" id="IPR000683">
    <property type="entry name" value="Gfo/Idh/MocA-like_OxRdtase_N"/>
</dbReference>
<dbReference type="SUPFAM" id="SSF55347">
    <property type="entry name" value="Glyceraldehyde-3-phosphate dehydrogenase-like, C-terminal domain"/>
    <property type="match status" value="1"/>
</dbReference>
<dbReference type="AlphaFoldDB" id="A0A844YHV9"/>
<dbReference type="SUPFAM" id="SSF51735">
    <property type="entry name" value="NAD(P)-binding Rossmann-fold domains"/>
    <property type="match status" value="1"/>
</dbReference>
<evidence type="ECO:0008006" key="5">
    <source>
        <dbReference type="Google" id="ProtNLM"/>
    </source>
</evidence>
<dbReference type="Gene3D" id="3.40.50.720">
    <property type="entry name" value="NAD(P)-binding Rossmann-like Domain"/>
    <property type="match status" value="1"/>
</dbReference>
<dbReference type="GO" id="GO:0000166">
    <property type="term" value="F:nucleotide binding"/>
    <property type="evidence" value="ECO:0007669"/>
    <property type="project" value="InterPro"/>
</dbReference>